<organism evidence="4 5">
    <name type="scientific">Clonostachys rhizophaga</name>
    <dbReference type="NCBI Taxonomy" id="160324"/>
    <lineage>
        <taxon>Eukaryota</taxon>
        <taxon>Fungi</taxon>
        <taxon>Dikarya</taxon>
        <taxon>Ascomycota</taxon>
        <taxon>Pezizomycotina</taxon>
        <taxon>Sordariomycetes</taxon>
        <taxon>Hypocreomycetidae</taxon>
        <taxon>Hypocreales</taxon>
        <taxon>Bionectriaceae</taxon>
        <taxon>Clonostachys</taxon>
    </lineage>
</organism>
<protein>
    <recommendedName>
        <fullName evidence="3">Zn(2)-C6 fungal-type domain-containing protein</fullName>
    </recommendedName>
</protein>
<feature type="compositionally biased region" description="Polar residues" evidence="2">
    <location>
        <begin position="412"/>
        <end position="430"/>
    </location>
</feature>
<dbReference type="GO" id="GO:0000981">
    <property type="term" value="F:DNA-binding transcription factor activity, RNA polymerase II-specific"/>
    <property type="evidence" value="ECO:0007669"/>
    <property type="project" value="InterPro"/>
</dbReference>
<feature type="compositionally biased region" description="Pro residues" evidence="2">
    <location>
        <begin position="91"/>
        <end position="105"/>
    </location>
</feature>
<dbReference type="AlphaFoldDB" id="A0A9N9YGA3"/>
<evidence type="ECO:0000256" key="1">
    <source>
        <dbReference type="ARBA" id="ARBA00023242"/>
    </source>
</evidence>
<name>A0A9N9YGA3_9HYPO</name>
<feature type="compositionally biased region" description="Polar residues" evidence="2">
    <location>
        <begin position="315"/>
        <end position="324"/>
    </location>
</feature>
<feature type="compositionally biased region" description="Low complexity" evidence="2">
    <location>
        <begin position="431"/>
        <end position="456"/>
    </location>
</feature>
<proteinExistence type="predicted"/>
<dbReference type="CDD" id="cd00067">
    <property type="entry name" value="GAL4"/>
    <property type="match status" value="1"/>
</dbReference>
<dbReference type="Gene3D" id="4.10.240.10">
    <property type="entry name" value="Zn(2)-C6 fungal-type DNA-binding domain"/>
    <property type="match status" value="1"/>
</dbReference>
<keyword evidence="5" id="KW-1185">Reference proteome</keyword>
<dbReference type="EMBL" id="CABFNQ020000680">
    <property type="protein sequence ID" value="CAH0022567.1"/>
    <property type="molecule type" value="Genomic_DNA"/>
</dbReference>
<feature type="compositionally biased region" description="Basic and acidic residues" evidence="2">
    <location>
        <begin position="465"/>
        <end position="482"/>
    </location>
</feature>
<feature type="domain" description="Zn(2)-C6 fungal-type" evidence="3">
    <location>
        <begin position="190"/>
        <end position="243"/>
    </location>
</feature>
<dbReference type="GO" id="GO:0008270">
    <property type="term" value="F:zinc ion binding"/>
    <property type="evidence" value="ECO:0007669"/>
    <property type="project" value="InterPro"/>
</dbReference>
<feature type="region of interest" description="Disordered" evidence="2">
    <location>
        <begin position="262"/>
        <end position="482"/>
    </location>
</feature>
<dbReference type="SMART" id="SM00066">
    <property type="entry name" value="GAL4"/>
    <property type="match status" value="1"/>
</dbReference>
<feature type="compositionally biased region" description="Low complexity" evidence="2">
    <location>
        <begin position="288"/>
        <end position="311"/>
    </location>
</feature>
<evidence type="ECO:0000259" key="3">
    <source>
        <dbReference type="SMART" id="SM00066"/>
    </source>
</evidence>
<evidence type="ECO:0000313" key="5">
    <source>
        <dbReference type="Proteomes" id="UP000696573"/>
    </source>
</evidence>
<comment type="caution">
    <text evidence="4">The sequence shown here is derived from an EMBL/GenBank/DDBJ whole genome shotgun (WGS) entry which is preliminary data.</text>
</comment>
<sequence>MADDRYRQDHPPHSRPEDRQSQHHSQSHYPPSAESTPRPSDGQRVNSMAASITLPPMQDHRTGGYGPPPHPQGYSYPSDPRYASPNATNGYPPPPGQSGYLPPPQQQSDPRAPSYRPPEHHYQGRPPPSYSHDPHYPPPQDYYYRQQAQGPPPPPSHYPYGPPGGAPLHHYPPEYAQAQAPPMAQAAPRQRTSIACKYCRKRKISVYQIRCSGYQSAPGGKCQNCARMNQECVFQPVSSSSSTAFIPVSAVPGGVPPGTPLFGAYGQPLPQTHHYPSAATAQQPPGYPHAGAPLPQHAQQPPHHPSQQGPLAQSPAESSYSYTSGRADEGSQTSRRRRRSSASQEEGEQFRLPPPRPNVADEEPRRRSPAEHSNTSSPGVGSFPPFARNSPRNPPLPQLPINTNSGPGGNPATGSHLSPMQSGPATTQNGSSGSSTPSHSQSARRSPPAASKSSQSVMSLSNLVDKNDIDKGMIDRLNRPRQ</sequence>
<dbReference type="InterPro" id="IPR001138">
    <property type="entry name" value="Zn2Cys6_DnaBD"/>
</dbReference>
<feature type="compositionally biased region" description="Polar residues" evidence="2">
    <location>
        <begin position="33"/>
        <end position="50"/>
    </location>
</feature>
<accession>A0A9N9YGA3</accession>
<keyword evidence="1" id="KW-0539">Nucleus</keyword>
<dbReference type="InterPro" id="IPR036864">
    <property type="entry name" value="Zn2-C6_fun-type_DNA-bd_sf"/>
</dbReference>
<evidence type="ECO:0000313" key="4">
    <source>
        <dbReference type="EMBL" id="CAH0022567.1"/>
    </source>
</evidence>
<dbReference type="OrthoDB" id="5401558at2759"/>
<feature type="compositionally biased region" description="Pro residues" evidence="2">
    <location>
        <begin position="150"/>
        <end position="165"/>
    </location>
</feature>
<dbReference type="Proteomes" id="UP000696573">
    <property type="component" value="Unassembled WGS sequence"/>
</dbReference>
<feature type="compositionally biased region" description="Basic and acidic residues" evidence="2">
    <location>
        <begin position="1"/>
        <end position="21"/>
    </location>
</feature>
<feature type="region of interest" description="Disordered" evidence="2">
    <location>
        <begin position="1"/>
        <end position="173"/>
    </location>
</feature>
<gene>
    <name evidence="4" type="ORF">CRHIZ90672A_00014718</name>
</gene>
<evidence type="ECO:0000256" key="2">
    <source>
        <dbReference type="SAM" id="MobiDB-lite"/>
    </source>
</evidence>
<reference evidence="4" key="1">
    <citation type="submission" date="2021-10" db="EMBL/GenBank/DDBJ databases">
        <authorList>
            <person name="Piombo E."/>
        </authorList>
    </citation>
    <scope>NUCLEOTIDE SEQUENCE</scope>
</reference>
<dbReference type="SUPFAM" id="SSF57701">
    <property type="entry name" value="Zn2/Cys6 DNA-binding domain"/>
    <property type="match status" value="1"/>
</dbReference>